<dbReference type="PANTHER" id="PTHR23272:SF187">
    <property type="entry name" value="AC9 TRANSPOSASE-RELATED"/>
    <property type="match status" value="1"/>
</dbReference>
<dbReference type="EMBL" id="JANJYI010000003">
    <property type="protein sequence ID" value="KAK2655118.1"/>
    <property type="molecule type" value="Genomic_DNA"/>
</dbReference>
<dbReference type="SUPFAM" id="SSF53098">
    <property type="entry name" value="Ribonuclease H-like"/>
    <property type="match status" value="1"/>
</dbReference>
<evidence type="ECO:0000313" key="2">
    <source>
        <dbReference type="EMBL" id="KAK2655118.1"/>
    </source>
</evidence>
<dbReference type="InterPro" id="IPR012337">
    <property type="entry name" value="RNaseH-like_sf"/>
</dbReference>
<feature type="domain" description="HAT C-terminal dimerisation" evidence="1">
    <location>
        <begin position="88"/>
        <end position="169"/>
    </location>
</feature>
<dbReference type="GO" id="GO:0046983">
    <property type="term" value="F:protein dimerization activity"/>
    <property type="evidence" value="ECO:0007669"/>
    <property type="project" value="InterPro"/>
</dbReference>
<dbReference type="InterPro" id="IPR008906">
    <property type="entry name" value="HATC_C_dom"/>
</dbReference>
<dbReference type="AlphaFoldDB" id="A0AAD9X9U6"/>
<dbReference type="Pfam" id="PF05699">
    <property type="entry name" value="Dimer_Tnp_hAT"/>
    <property type="match status" value="1"/>
</dbReference>
<dbReference type="PANTHER" id="PTHR23272">
    <property type="entry name" value="BED FINGER-RELATED"/>
    <property type="match status" value="1"/>
</dbReference>
<comment type="caution">
    <text evidence="2">The sequence shown here is derived from an EMBL/GenBank/DDBJ whole genome shotgun (WGS) entry which is preliminary data.</text>
</comment>
<protein>
    <recommendedName>
        <fullName evidence="1">HAT C-terminal dimerisation domain-containing protein</fullName>
    </recommendedName>
</protein>
<name>A0AAD9X9U6_9ROSI</name>
<organism evidence="2 3">
    <name type="scientific">Dipteronia dyeriana</name>
    <dbReference type="NCBI Taxonomy" id="168575"/>
    <lineage>
        <taxon>Eukaryota</taxon>
        <taxon>Viridiplantae</taxon>
        <taxon>Streptophyta</taxon>
        <taxon>Embryophyta</taxon>
        <taxon>Tracheophyta</taxon>
        <taxon>Spermatophyta</taxon>
        <taxon>Magnoliopsida</taxon>
        <taxon>eudicotyledons</taxon>
        <taxon>Gunneridae</taxon>
        <taxon>Pentapetalae</taxon>
        <taxon>rosids</taxon>
        <taxon>malvids</taxon>
        <taxon>Sapindales</taxon>
        <taxon>Sapindaceae</taxon>
        <taxon>Hippocastanoideae</taxon>
        <taxon>Acereae</taxon>
        <taxon>Dipteronia</taxon>
    </lineage>
</organism>
<keyword evidence="3" id="KW-1185">Reference proteome</keyword>
<accession>A0AAD9X9U6</accession>
<evidence type="ECO:0000313" key="3">
    <source>
        <dbReference type="Proteomes" id="UP001280121"/>
    </source>
</evidence>
<dbReference type="Proteomes" id="UP001280121">
    <property type="component" value="Unassembled WGS sequence"/>
</dbReference>
<gene>
    <name evidence="2" type="ORF">Ddye_008170</name>
</gene>
<proteinExistence type="predicted"/>
<reference evidence="2" key="1">
    <citation type="journal article" date="2023" name="Plant J.">
        <title>Genome sequences and population genomics provide insights into the demographic history, inbreeding, and mutation load of two 'living fossil' tree species of Dipteronia.</title>
        <authorList>
            <person name="Feng Y."/>
            <person name="Comes H.P."/>
            <person name="Chen J."/>
            <person name="Zhu S."/>
            <person name="Lu R."/>
            <person name="Zhang X."/>
            <person name="Li P."/>
            <person name="Qiu J."/>
            <person name="Olsen K.M."/>
            <person name="Qiu Y."/>
        </authorList>
    </citation>
    <scope>NUCLEOTIDE SEQUENCE</scope>
    <source>
        <strain evidence="2">KIB01</strain>
    </source>
</reference>
<sequence>MKIIDCYFPIIYGDRASGEIKKAQDILLRIVREYEGKLKASSYSSSGDPTIVSSSQPTMVHSRLNSLSIFDQSLSSAPSVTTQMKMKLDYYLDEPVIPRADNFDILMWWNVNASKYPTLQCIARDILAIPVSTVASESTFSTSGRFVSHHRSRLHAQTIEALICTQDWLWTQLNALWVTGYGLRVTGLWVYGYSTGEASTREPVLVGGFTGESMGVAITRGSVPTGEPVYLRGFEGGRAWVRKIFTGEGLDFVKPV</sequence>
<evidence type="ECO:0000259" key="1">
    <source>
        <dbReference type="Pfam" id="PF05699"/>
    </source>
</evidence>